<dbReference type="EMBL" id="JAPXFL010000003">
    <property type="protein sequence ID" value="KAK9508457.1"/>
    <property type="molecule type" value="Genomic_DNA"/>
</dbReference>
<gene>
    <name evidence="2" type="ORF">O3M35_006011</name>
</gene>
<name>A0AAW1DDF0_9HEMI</name>
<protein>
    <submittedName>
        <fullName evidence="2">Uncharacterized protein</fullName>
    </submittedName>
</protein>
<evidence type="ECO:0000256" key="1">
    <source>
        <dbReference type="SAM" id="MobiDB-lite"/>
    </source>
</evidence>
<feature type="region of interest" description="Disordered" evidence="1">
    <location>
        <begin position="63"/>
        <end position="127"/>
    </location>
</feature>
<comment type="caution">
    <text evidence="2">The sequence shown here is derived from an EMBL/GenBank/DDBJ whole genome shotgun (WGS) entry which is preliminary data.</text>
</comment>
<dbReference type="AlphaFoldDB" id="A0AAW1DDF0"/>
<reference evidence="2 3" key="1">
    <citation type="submission" date="2022-12" db="EMBL/GenBank/DDBJ databases">
        <title>Chromosome-level genome assembly of true bugs.</title>
        <authorList>
            <person name="Ma L."/>
            <person name="Li H."/>
        </authorList>
    </citation>
    <scope>NUCLEOTIDE SEQUENCE [LARGE SCALE GENOMIC DNA]</scope>
    <source>
        <strain evidence="2">Lab_2022b</strain>
    </source>
</reference>
<organism evidence="2 3">
    <name type="scientific">Rhynocoris fuscipes</name>
    <dbReference type="NCBI Taxonomy" id="488301"/>
    <lineage>
        <taxon>Eukaryota</taxon>
        <taxon>Metazoa</taxon>
        <taxon>Ecdysozoa</taxon>
        <taxon>Arthropoda</taxon>
        <taxon>Hexapoda</taxon>
        <taxon>Insecta</taxon>
        <taxon>Pterygota</taxon>
        <taxon>Neoptera</taxon>
        <taxon>Paraneoptera</taxon>
        <taxon>Hemiptera</taxon>
        <taxon>Heteroptera</taxon>
        <taxon>Panheteroptera</taxon>
        <taxon>Cimicomorpha</taxon>
        <taxon>Reduviidae</taxon>
        <taxon>Harpactorinae</taxon>
        <taxon>Harpactorini</taxon>
        <taxon>Rhynocoris</taxon>
    </lineage>
</organism>
<evidence type="ECO:0000313" key="2">
    <source>
        <dbReference type="EMBL" id="KAK9508457.1"/>
    </source>
</evidence>
<proteinExistence type="predicted"/>
<evidence type="ECO:0000313" key="3">
    <source>
        <dbReference type="Proteomes" id="UP001461498"/>
    </source>
</evidence>
<keyword evidence="3" id="KW-1185">Reference proteome</keyword>
<accession>A0AAW1DDF0</accession>
<sequence length="127" mass="14677">MSPENKGINLLQDLHKLVQEKQARLIDVRAKLQKTNEEREMIRQRLNAVSEKMEELTGEMLKAQNENSLKQPISDMENERKTLQLNEKKKLDTVYEEDENEDRIKSEESLQSEDLYEPSVGTSGSGS</sequence>
<dbReference type="Proteomes" id="UP001461498">
    <property type="component" value="Unassembled WGS sequence"/>
</dbReference>
<feature type="compositionally biased region" description="Basic and acidic residues" evidence="1">
    <location>
        <begin position="77"/>
        <end position="93"/>
    </location>
</feature>